<evidence type="ECO:0000256" key="1">
    <source>
        <dbReference type="SAM" id="Coils"/>
    </source>
</evidence>
<evidence type="ECO:0008006" key="4">
    <source>
        <dbReference type="Google" id="ProtNLM"/>
    </source>
</evidence>
<evidence type="ECO:0000313" key="3">
    <source>
        <dbReference type="Proteomes" id="UP000189933"/>
    </source>
</evidence>
<dbReference type="EMBL" id="FUXM01000023">
    <property type="protein sequence ID" value="SKA08913.1"/>
    <property type="molecule type" value="Genomic_DNA"/>
</dbReference>
<gene>
    <name evidence="2" type="ORF">SAMN02745885_01857</name>
</gene>
<dbReference type="Proteomes" id="UP000189933">
    <property type="component" value="Unassembled WGS sequence"/>
</dbReference>
<name>A0A1T4QYW2_9FIRM</name>
<feature type="coiled-coil region" evidence="1">
    <location>
        <begin position="86"/>
        <end position="116"/>
    </location>
</feature>
<dbReference type="PROSITE" id="PS51257">
    <property type="entry name" value="PROKAR_LIPOPROTEIN"/>
    <property type="match status" value="1"/>
</dbReference>
<reference evidence="3" key="1">
    <citation type="submission" date="2017-02" db="EMBL/GenBank/DDBJ databases">
        <authorList>
            <person name="Varghese N."/>
            <person name="Submissions S."/>
        </authorList>
    </citation>
    <scope>NUCLEOTIDE SEQUENCE [LARGE SCALE GENOMIC DNA]</scope>
    <source>
        <strain evidence="3">DSM 16521</strain>
    </source>
</reference>
<proteinExistence type="predicted"/>
<keyword evidence="3" id="KW-1185">Reference proteome</keyword>
<dbReference type="AlphaFoldDB" id="A0A1T4QYW2"/>
<protein>
    <recommendedName>
        <fullName evidence="4">Lipoprotein</fullName>
    </recommendedName>
</protein>
<organism evidence="2 3">
    <name type="scientific">Carboxydocella sporoproducens DSM 16521</name>
    <dbReference type="NCBI Taxonomy" id="1121270"/>
    <lineage>
        <taxon>Bacteria</taxon>
        <taxon>Bacillati</taxon>
        <taxon>Bacillota</taxon>
        <taxon>Clostridia</taxon>
        <taxon>Eubacteriales</taxon>
        <taxon>Clostridiales Family XVI. Incertae Sedis</taxon>
        <taxon>Carboxydocella</taxon>
    </lineage>
</organism>
<keyword evidence="1" id="KW-0175">Coiled coil</keyword>
<accession>A0A1T4QYW2</accession>
<evidence type="ECO:0000313" key="2">
    <source>
        <dbReference type="EMBL" id="SKA08913.1"/>
    </source>
</evidence>
<dbReference type="RefSeq" id="WP_078665892.1">
    <property type="nucleotide sequence ID" value="NZ_FUXM01000023.1"/>
</dbReference>
<sequence>MDWRRIALAVTVGLGLVLFLFGCSGDKPKKVTERQPAAVSQEQLRAFVTTLSGVINKEAEGYQKLTDSIKALGYGKTTPAQTKQEAEKLLALNQQLRQELDGLQTTTREMEEAEGNIATCIYLRNQVVEKFVQRLAKSPAPKTSELNGVLKELRESESFAEAASGKLAVLKQQAGME</sequence>